<reference evidence="2" key="1">
    <citation type="submission" date="2018-01" db="EMBL/GenBank/DDBJ databases">
        <title>An insight into the sialome of Amazonian anophelines.</title>
        <authorList>
            <person name="Ribeiro J.M."/>
            <person name="Scarpassa V."/>
            <person name="Calvo E."/>
        </authorList>
    </citation>
    <scope>NUCLEOTIDE SEQUENCE</scope>
    <source>
        <tissue evidence="2">Salivary glands</tissue>
    </source>
</reference>
<evidence type="ECO:0000256" key="1">
    <source>
        <dbReference type="SAM" id="SignalP"/>
    </source>
</evidence>
<sequence length="79" mass="8348">MITPEPLHLLHLVTVARLRFFTGCALCCCETTVCSALIIGPGMIESIEELLLDAFGISLISNLTSPSGATKICVGRATI</sequence>
<evidence type="ECO:0000313" key="2">
    <source>
        <dbReference type="EMBL" id="MBW47544.1"/>
    </source>
</evidence>
<protein>
    <submittedName>
        <fullName evidence="2">Putative secreted protein</fullName>
    </submittedName>
</protein>
<dbReference type="EMBL" id="GGFK01014223">
    <property type="protein sequence ID" value="MBW47544.1"/>
    <property type="molecule type" value="Transcribed_RNA"/>
</dbReference>
<proteinExistence type="predicted"/>
<accession>A0A2M4B3C6</accession>
<feature type="chain" id="PRO_5014869599" evidence="1">
    <location>
        <begin position="37"/>
        <end position="79"/>
    </location>
</feature>
<organism evidence="2">
    <name type="scientific">Anopheles triannulatus</name>
    <dbReference type="NCBI Taxonomy" id="58253"/>
    <lineage>
        <taxon>Eukaryota</taxon>
        <taxon>Metazoa</taxon>
        <taxon>Ecdysozoa</taxon>
        <taxon>Arthropoda</taxon>
        <taxon>Hexapoda</taxon>
        <taxon>Insecta</taxon>
        <taxon>Pterygota</taxon>
        <taxon>Neoptera</taxon>
        <taxon>Endopterygota</taxon>
        <taxon>Diptera</taxon>
        <taxon>Nematocera</taxon>
        <taxon>Culicoidea</taxon>
        <taxon>Culicidae</taxon>
        <taxon>Anophelinae</taxon>
        <taxon>Anopheles</taxon>
    </lineage>
</organism>
<feature type="signal peptide" evidence="1">
    <location>
        <begin position="1"/>
        <end position="36"/>
    </location>
</feature>
<keyword evidence="1" id="KW-0732">Signal</keyword>
<dbReference type="AlphaFoldDB" id="A0A2M4B3C6"/>
<name>A0A2M4B3C6_9DIPT</name>